<comment type="caution">
    <text evidence="4">The sequence shown here is derived from an EMBL/GenBank/DDBJ whole genome shotgun (WGS) entry which is preliminary data.</text>
</comment>
<evidence type="ECO:0000256" key="1">
    <source>
        <dbReference type="ARBA" id="ARBA00022676"/>
    </source>
</evidence>
<evidence type="ECO:0000256" key="2">
    <source>
        <dbReference type="ARBA" id="ARBA00022679"/>
    </source>
</evidence>
<gene>
    <name evidence="4" type="ORF">GKC89_08305</name>
</gene>
<proteinExistence type="predicted"/>
<dbReference type="Pfam" id="PF00535">
    <property type="entry name" value="Glycos_transf_2"/>
    <property type="match status" value="1"/>
</dbReference>
<organism evidence="4">
    <name type="scientific">Ligilactobacillus ruminis</name>
    <dbReference type="NCBI Taxonomy" id="1623"/>
    <lineage>
        <taxon>Bacteria</taxon>
        <taxon>Bacillati</taxon>
        <taxon>Bacillota</taxon>
        <taxon>Bacilli</taxon>
        <taxon>Lactobacillales</taxon>
        <taxon>Lactobacillaceae</taxon>
        <taxon>Ligilactobacillus</taxon>
    </lineage>
</organism>
<dbReference type="EMBL" id="WKOD01000025">
    <property type="protein sequence ID" value="MSA69081.1"/>
    <property type="molecule type" value="Genomic_DNA"/>
</dbReference>
<name>A0A6A8H502_9LACO</name>
<dbReference type="InterPro" id="IPR001173">
    <property type="entry name" value="Glyco_trans_2-like"/>
</dbReference>
<evidence type="ECO:0000313" key="4">
    <source>
        <dbReference type="EMBL" id="MSA69081.1"/>
    </source>
</evidence>
<feature type="domain" description="Glycosyltransferase 2-like" evidence="3">
    <location>
        <begin position="7"/>
        <end position="133"/>
    </location>
</feature>
<reference evidence="4" key="1">
    <citation type="journal article" date="2019" name="Nat. Med.">
        <title>A library of human gut bacterial isolates paired with longitudinal multiomics data enables mechanistic microbiome research.</title>
        <authorList>
            <person name="Poyet M."/>
            <person name="Groussin M."/>
            <person name="Gibbons S.M."/>
            <person name="Avila-Pacheco J."/>
            <person name="Jiang X."/>
            <person name="Kearney S.M."/>
            <person name="Perrotta A.R."/>
            <person name="Berdy B."/>
            <person name="Zhao S."/>
            <person name="Lieberman T.D."/>
            <person name="Swanson P.K."/>
            <person name="Smith M."/>
            <person name="Roesemann S."/>
            <person name="Alexander J.E."/>
            <person name="Rich S.A."/>
            <person name="Livny J."/>
            <person name="Vlamakis H."/>
            <person name="Clish C."/>
            <person name="Bullock K."/>
            <person name="Deik A."/>
            <person name="Scott J."/>
            <person name="Pierce K.A."/>
            <person name="Xavier R.J."/>
            <person name="Alm E.J."/>
        </authorList>
    </citation>
    <scope>NUCLEOTIDE SEQUENCE</scope>
    <source>
        <strain evidence="4">BIOML-A18</strain>
    </source>
</reference>
<protein>
    <submittedName>
        <fullName evidence="4">Glycosyltransferase</fullName>
    </submittedName>
</protein>
<dbReference type="AlphaFoldDB" id="A0A6A8H502"/>
<dbReference type="CDD" id="cd00761">
    <property type="entry name" value="Glyco_tranf_GTA_type"/>
    <property type="match status" value="1"/>
</dbReference>
<dbReference type="PANTHER" id="PTHR22916">
    <property type="entry name" value="GLYCOSYLTRANSFERASE"/>
    <property type="match status" value="1"/>
</dbReference>
<feature type="non-terminal residue" evidence="4">
    <location>
        <position position="330"/>
    </location>
</feature>
<dbReference type="SUPFAM" id="SSF53448">
    <property type="entry name" value="Nucleotide-diphospho-sugar transferases"/>
    <property type="match status" value="1"/>
</dbReference>
<evidence type="ECO:0000259" key="3">
    <source>
        <dbReference type="Pfam" id="PF00535"/>
    </source>
</evidence>
<dbReference type="PANTHER" id="PTHR22916:SF51">
    <property type="entry name" value="GLYCOSYLTRANSFERASE EPSH-RELATED"/>
    <property type="match status" value="1"/>
</dbReference>
<dbReference type="GO" id="GO:0016757">
    <property type="term" value="F:glycosyltransferase activity"/>
    <property type="evidence" value="ECO:0007669"/>
    <property type="project" value="UniProtKB-KW"/>
</dbReference>
<dbReference type="InterPro" id="IPR029044">
    <property type="entry name" value="Nucleotide-diphossugar_trans"/>
</dbReference>
<keyword evidence="1" id="KW-0328">Glycosyltransferase</keyword>
<keyword evidence="2 4" id="KW-0808">Transferase</keyword>
<dbReference type="Gene3D" id="3.90.550.10">
    <property type="entry name" value="Spore Coat Polysaccharide Biosynthesis Protein SpsA, Chain A"/>
    <property type="match status" value="1"/>
</dbReference>
<accession>A0A6A8H502</accession>
<sequence>MDVDLITIIVPVYNVERYIVECIESLLNQTYKNLEIILVDDGSTDKSGEICENYANTYSRVKVIHKKNEGLGFARNTGLAVAHGRFVTFVDSDDKAETDLIERLVKGIVDFKCDTCIGGFKRISENGRTNFVEQYDAALFTGTDVYNKLFARMLGSAPDKHDAIRMSVWNVMYSMDIIRKYKIEFPSEREFISEDIIWDSEYYKYSKRVKVIDSNAYNYRITPGSLTQKYKENMLKKICVLYSEMINRISDDKIKRLQRQFFVNLRVCLRQENSNISKKSSSEILNSIKEIVNNETVHTVATEYEKVIEQFKQKVFVKLVKNKKIYILYI</sequence>